<feature type="domain" description="Phage tail tape measure protein" evidence="4">
    <location>
        <begin position="115"/>
        <end position="264"/>
    </location>
</feature>
<feature type="domain" description="M23ase beta-sheet core" evidence="3">
    <location>
        <begin position="928"/>
        <end position="1022"/>
    </location>
</feature>
<keyword evidence="2" id="KW-0812">Transmembrane</keyword>
<dbReference type="eggNOG" id="COG0739">
    <property type="taxonomic scope" value="Bacteria"/>
</dbReference>
<dbReference type="RefSeq" id="WP_014357807.1">
    <property type="nucleotide sequence ID" value="NC_016894.1"/>
</dbReference>
<dbReference type="SUPFAM" id="SSF51261">
    <property type="entry name" value="Duplicated hybrid motif"/>
    <property type="match status" value="1"/>
</dbReference>
<evidence type="ECO:0000259" key="4">
    <source>
        <dbReference type="Pfam" id="PF10145"/>
    </source>
</evidence>
<dbReference type="SUPFAM" id="SSF58113">
    <property type="entry name" value="Apolipoprotein A-I"/>
    <property type="match status" value="1"/>
</dbReference>
<dbReference type="eggNOG" id="COG5412">
    <property type="taxonomic scope" value="Bacteria"/>
</dbReference>
<evidence type="ECO:0000256" key="1">
    <source>
        <dbReference type="ARBA" id="ARBA00022729"/>
    </source>
</evidence>
<dbReference type="eggNOG" id="COG5280">
    <property type="taxonomic scope" value="Bacteria"/>
</dbReference>
<dbReference type="InterPro" id="IPR011055">
    <property type="entry name" value="Dup_hybrid_motif"/>
</dbReference>
<dbReference type="Gene3D" id="6.10.140.1430">
    <property type="match status" value="1"/>
</dbReference>
<dbReference type="Proteomes" id="UP000007177">
    <property type="component" value="Chromosome"/>
</dbReference>
<accession>H6LCB0</accession>
<keyword evidence="2" id="KW-1133">Transmembrane helix</keyword>
<dbReference type="Pfam" id="PF01551">
    <property type="entry name" value="Peptidase_M23"/>
    <property type="match status" value="1"/>
</dbReference>
<reference evidence="5 6" key="2">
    <citation type="journal article" date="2012" name="PLoS ONE">
        <title>An ancient pathway combining carbon dioxide fixation with the generation and utilization of a sodium ion gradient for ATP synthesis.</title>
        <authorList>
            <person name="Poehlein A."/>
            <person name="Schmidt S."/>
            <person name="Kaster A.K."/>
            <person name="Goenrich M."/>
            <person name="Vollmers J."/>
            <person name="Thurmer A."/>
            <person name="Bertsch J."/>
            <person name="Schuchmann K."/>
            <person name="Voigt B."/>
            <person name="Hecker M."/>
            <person name="Daniel R."/>
            <person name="Thauer R.K."/>
            <person name="Gottschalk G."/>
            <person name="Muller V."/>
        </authorList>
    </citation>
    <scope>NUCLEOTIDE SEQUENCE [LARGE SCALE GENOMIC DNA]</scope>
    <source>
        <strain evidence="6">ATCC 29683 / DSM 1030 / JCM 2381 / KCTC 1655 / WB1</strain>
    </source>
</reference>
<keyword evidence="1" id="KW-0732">Signal</keyword>
<evidence type="ECO:0000313" key="6">
    <source>
        <dbReference type="Proteomes" id="UP000007177"/>
    </source>
</evidence>
<protein>
    <submittedName>
        <fullName evidence="5">Phage tail tape measure protein</fullName>
    </submittedName>
</protein>
<reference evidence="6" key="1">
    <citation type="submission" date="2011-07" db="EMBL/GenBank/DDBJ databases">
        <title>Complete genome sequence of Acetobacterium woodii.</title>
        <authorList>
            <person name="Poehlein A."/>
            <person name="Schmidt S."/>
            <person name="Kaster A.-K."/>
            <person name="Goenrich M."/>
            <person name="Vollmers J."/>
            <person name="Thuermer A."/>
            <person name="Gottschalk G."/>
            <person name="Thauer R.K."/>
            <person name="Daniel R."/>
            <person name="Mueller V."/>
        </authorList>
    </citation>
    <scope>NUCLEOTIDE SEQUENCE [LARGE SCALE GENOMIC DNA]</scope>
    <source>
        <strain evidence="6">ATCC 29683 / DSM 1030 / JCM 2381 / KCTC 1655 / WB1</strain>
    </source>
</reference>
<dbReference type="NCBIfam" id="TIGR01760">
    <property type="entry name" value="tape_meas_TP901"/>
    <property type="match status" value="1"/>
</dbReference>
<dbReference type="PANTHER" id="PTHR21666:SF289">
    <property type="entry name" value="L-ALA--D-GLU ENDOPEPTIDASE"/>
    <property type="match status" value="1"/>
</dbReference>
<keyword evidence="6" id="KW-1185">Reference proteome</keyword>
<dbReference type="InterPro" id="IPR050570">
    <property type="entry name" value="Cell_wall_metabolism_enzyme"/>
</dbReference>
<dbReference type="Gene3D" id="1.20.120.20">
    <property type="entry name" value="Apolipoprotein"/>
    <property type="match status" value="1"/>
</dbReference>
<dbReference type="STRING" id="931626.Awo_c35010"/>
<dbReference type="PANTHER" id="PTHR21666">
    <property type="entry name" value="PEPTIDASE-RELATED"/>
    <property type="match status" value="1"/>
</dbReference>
<sequence>MAFEIFKLFGSIFVDTSEANNEMDLAGNNAEILGKKFGAVADKADSIRNGLNSAGEGFSKYVTAPIVALGAASVVAFNAVDDGMDVMIKATGATGDAAGDLEKVFKNVSGSVIGSFDDVGGAIGEVNTRFGTTGDGLESMSKDFLKFAEITGVDATQGVQLVSRAMSDAGIDTADYKTILDQLSAASQASGISVESLTENLTKYGAPMRALGFDTQESIAIFAGWEKAGVNTEIAFSGMKKAISNWAAAGKDPREEFKKTLKAIEETPDIASATTMAIETFGQKAGPDLADAIKGGRFSYEEFLAVVENSDGTLDGTYDELLDGGAKFEMSMQNIQESLAGLGETIMNVLAPMMETAAEKIQGVADWFDSLDEGQQEFIVKIGMVAAAIGPVLLILGGLAGAVSNVAGLFATGGMLNGALGTASASFGLGAEGAVGMGSSLAALTGPVAIVVAAIAGFIAILVGAWQNSETFRKSAEMAFNSVSVHAFEAFSRISEALAPAKEAFQGFIDGIGPVLGQIGDFIGNQIIPIVKDFINGFIDGFANIIVAIAPFIEAIGNLLSFISNFVGMVFALLNGDWASAWEFAKAMGQNAVDFLANVFQGLYNWVSLIFQSILDFIKGIWDGIVQHTTDTWNGVVTFLENAWKTIYDNTIGKITEMAKGVAAKWEETKSDTQTKWANIRDDLASKVGEIYSKVTSKIKETADDVASKWQTSKDDSQTKWAAIRDDLAQKAGEIFLNVTDKAREIVEDLPEKWQEIKETAGKKWQEVKDNIISKIQNLPTDLKNIASDMLNQMVAGIQETAGNVYGAVTSLVNDVITKFKEGFGIHSPARVMLEIGKYIVQGLINGLNGDNLMAFVNNMVEDIKSAFANGNFNLKAAIDFVGSGAAEFFKSIGIGGSDFGSLVAPVNGSITSWFGNRDDVGDVGSKYHQGIDIGVPEGTPVGSAGAGTVIQAGWNGGYGNSITIDHGNGLETLYGHLSEVLVNVGDLVAQLQTIGLSGNTGNSTGPHLHFSVIKDGEQVDPASIFGYASGTNYATAGLHWVGEKGPELVNFKGGERVYDAETSELLARGNVTMKVTINSPTALSPAKTAKLLKRSVQELLMT</sequence>
<dbReference type="InterPro" id="IPR016047">
    <property type="entry name" value="M23ase_b-sheet_dom"/>
</dbReference>
<dbReference type="Gene3D" id="2.70.70.10">
    <property type="entry name" value="Glucose Permease (Domain IIA)"/>
    <property type="match status" value="1"/>
</dbReference>
<dbReference type="CDD" id="cd12797">
    <property type="entry name" value="M23_peptidase"/>
    <property type="match status" value="1"/>
</dbReference>
<name>H6LCB0_ACEWD</name>
<evidence type="ECO:0000313" key="5">
    <source>
        <dbReference type="EMBL" id="AFA50225.1"/>
    </source>
</evidence>
<dbReference type="EMBL" id="CP002987">
    <property type="protein sequence ID" value="AFA50225.1"/>
    <property type="molecule type" value="Genomic_DNA"/>
</dbReference>
<feature type="transmembrane region" description="Helical" evidence="2">
    <location>
        <begin position="441"/>
        <end position="466"/>
    </location>
</feature>
<proteinExistence type="predicted"/>
<dbReference type="InterPro" id="IPR010090">
    <property type="entry name" value="Phage_tape_meas"/>
</dbReference>
<feature type="transmembrane region" description="Helical" evidence="2">
    <location>
        <begin position="406"/>
        <end position="429"/>
    </location>
</feature>
<dbReference type="GO" id="GO:0004222">
    <property type="term" value="F:metalloendopeptidase activity"/>
    <property type="evidence" value="ECO:0007669"/>
    <property type="project" value="TreeGrafter"/>
</dbReference>
<evidence type="ECO:0000259" key="3">
    <source>
        <dbReference type="Pfam" id="PF01551"/>
    </source>
</evidence>
<keyword evidence="2" id="KW-0472">Membrane</keyword>
<dbReference type="Pfam" id="PF10145">
    <property type="entry name" value="PhageMin_Tail"/>
    <property type="match status" value="1"/>
</dbReference>
<dbReference type="OrthoDB" id="1775949at2"/>
<dbReference type="KEGG" id="awo:Awo_c35010"/>
<dbReference type="HOGENOM" id="CLU_282806_0_0_9"/>
<organism evidence="5 6">
    <name type="scientific">Acetobacterium woodii (strain ATCC 29683 / DSM 1030 / JCM 2381 / KCTC 1655 / WB1)</name>
    <dbReference type="NCBI Taxonomy" id="931626"/>
    <lineage>
        <taxon>Bacteria</taxon>
        <taxon>Bacillati</taxon>
        <taxon>Bacillota</taxon>
        <taxon>Clostridia</taxon>
        <taxon>Eubacteriales</taxon>
        <taxon>Eubacteriaceae</taxon>
        <taxon>Acetobacterium</taxon>
    </lineage>
</organism>
<feature type="transmembrane region" description="Helical" evidence="2">
    <location>
        <begin position="378"/>
        <end position="400"/>
    </location>
</feature>
<dbReference type="AlphaFoldDB" id="H6LCB0"/>
<gene>
    <name evidence="5" type="ordered locus">Awo_c35010</name>
</gene>
<evidence type="ECO:0000256" key="2">
    <source>
        <dbReference type="SAM" id="Phobius"/>
    </source>
</evidence>